<gene>
    <name evidence="5" type="ORF">JBS370_LOCUS9249</name>
    <name evidence="4" type="ORF">ZHD862_LOCUS17673</name>
</gene>
<comment type="caution">
    <text evidence="4">The sequence shown here is derived from an EMBL/GenBank/DDBJ whole genome shotgun (WGS) entry which is preliminary data.</text>
</comment>
<dbReference type="PANTHER" id="PTHR33560">
    <property type="entry name" value="PROTEIN FAM227B"/>
    <property type="match status" value="1"/>
</dbReference>
<evidence type="ECO:0000313" key="6">
    <source>
        <dbReference type="Proteomes" id="UP000663864"/>
    </source>
</evidence>
<feature type="region of interest" description="Disordered" evidence="3">
    <location>
        <begin position="18"/>
        <end position="52"/>
    </location>
</feature>
<reference evidence="4" key="1">
    <citation type="submission" date="2021-02" db="EMBL/GenBank/DDBJ databases">
        <authorList>
            <person name="Nowell W R."/>
        </authorList>
    </citation>
    <scope>NUCLEOTIDE SEQUENCE</scope>
</reference>
<dbReference type="EMBL" id="CAJNOT010000887">
    <property type="protein sequence ID" value="CAF1102456.1"/>
    <property type="molecule type" value="Genomic_DNA"/>
</dbReference>
<evidence type="ECO:0000256" key="3">
    <source>
        <dbReference type="SAM" id="MobiDB-lite"/>
    </source>
</evidence>
<dbReference type="AlphaFoldDB" id="A0A814PBL3"/>
<organism evidence="4 6">
    <name type="scientific">Rotaria sordida</name>
    <dbReference type="NCBI Taxonomy" id="392033"/>
    <lineage>
        <taxon>Eukaryota</taxon>
        <taxon>Metazoa</taxon>
        <taxon>Spiralia</taxon>
        <taxon>Gnathifera</taxon>
        <taxon>Rotifera</taxon>
        <taxon>Eurotatoria</taxon>
        <taxon>Bdelloidea</taxon>
        <taxon>Philodinida</taxon>
        <taxon>Philodinidae</taxon>
        <taxon>Rotaria</taxon>
    </lineage>
</organism>
<protein>
    <submittedName>
        <fullName evidence="4">Uncharacterized protein</fullName>
    </submittedName>
</protein>
<dbReference type="Pfam" id="PF14922">
    <property type="entry name" value="FWWh"/>
    <property type="match status" value="1"/>
</dbReference>
<sequence length="611" mass="69250">MVDIARVYSPVVVFPSSEARPQSSDRIRSASAKRLSSPSTHRTSRISSAVSTIESDGSSRSRYYTNDINDEKDLKTELQAELTTPLTGINLLELINNKIAKLDRALRSVEAPSDASKNQALITSEKLRANAIQNGQSRQQVQQFAGLLAFKSTFQDQITATVKPKASSNTLLDQDQSTLLEIFQYPGFEEHRVSPLPFNISLDRQVMRHVLPKRYTLSKQAPYIKSLIELYYSMPTKALILDIFWWIFLEHYQSQPKIQKQLLQRCSNNYVALLMMELDLRYRDKCFQVYPSLLAETVFACFKVCFPASIKQMPADAEAAGKTNDENKNAPFELGNISDTPGQRMKELVNLDAFKNSISNICQLWLGGIPAPPRRYEQWRSKIVQQEKISFKETTPPISSPVAPITTTTTAAPSAPHASLAMPSTSHSSVIDGAKTSGSESAGSSSYHVSFKLNKRKEPHELLDEMYKHTYDPLPDRRVLYEDYRFDLNGNSPLTEKFLRSSQMLKNAGTQLYISHPQIIQVPSVSAETYDNEIKRAAKICRIIRAQKHKERTEQQAQRYRQAARQRAATSKTRDELEKQAKKGFIYRLPIKNRRSDDLISISQLSFKSHQ</sequence>
<comment type="similarity">
    <text evidence="1">Belongs to the FAM227 family.</text>
</comment>
<feature type="region of interest" description="Disordered" evidence="3">
    <location>
        <begin position="394"/>
        <end position="444"/>
    </location>
</feature>
<accession>A0A814PBL3</accession>
<evidence type="ECO:0000313" key="4">
    <source>
        <dbReference type="EMBL" id="CAF1102456.1"/>
    </source>
</evidence>
<dbReference type="InterPro" id="IPR029417">
    <property type="entry name" value="FAM227"/>
</dbReference>
<feature type="compositionally biased region" description="Low complexity" evidence="3">
    <location>
        <begin position="394"/>
        <end position="424"/>
    </location>
</feature>
<evidence type="ECO:0000313" key="5">
    <source>
        <dbReference type="EMBL" id="CAF3697033.1"/>
    </source>
</evidence>
<dbReference type="Proteomes" id="UP000663836">
    <property type="component" value="Unassembled WGS sequence"/>
</dbReference>
<feature type="coiled-coil region" evidence="2">
    <location>
        <begin position="543"/>
        <end position="580"/>
    </location>
</feature>
<name>A0A814PBL3_9BILA</name>
<evidence type="ECO:0000256" key="2">
    <source>
        <dbReference type="SAM" id="Coils"/>
    </source>
</evidence>
<proteinExistence type="inferred from homology"/>
<dbReference type="Proteomes" id="UP000663864">
    <property type="component" value="Unassembled WGS sequence"/>
</dbReference>
<evidence type="ECO:0000256" key="1">
    <source>
        <dbReference type="ARBA" id="ARBA00008666"/>
    </source>
</evidence>
<keyword evidence="2" id="KW-0175">Coiled coil</keyword>
<dbReference type="PANTHER" id="PTHR33560:SF1">
    <property type="entry name" value="PROTEIN FAM227A"/>
    <property type="match status" value="1"/>
</dbReference>
<dbReference type="EMBL" id="CAJOBD010000619">
    <property type="protein sequence ID" value="CAF3697033.1"/>
    <property type="molecule type" value="Genomic_DNA"/>
</dbReference>
<feature type="compositionally biased region" description="Polar residues" evidence="3">
    <location>
        <begin position="34"/>
        <end position="52"/>
    </location>
</feature>